<sequence length="226" mass="24293">MLNQKVGELKKKSVVGSNLPQPIEHQETQLAGLLSGTRVATPVGWSPVQTIGVGDEVLTFDCGLQEVTKVDLIRLWDGKGTCPSRFWPLEIPAKALGNRATTHVLPGQNLMIESDAAEALFGDPFTLIPAGATEGLRGVKRTPPEHAYFVVLLHFSQEQVVYSQSGALLFCPAFDDTPPELVTTQTTSYSALPMHEARYLAEHLGDQDSAACTYHPQGFGAAAVPA</sequence>
<reference evidence="2 3" key="1">
    <citation type="submission" date="2024-02" db="EMBL/GenBank/DDBJ databases">
        <title>Roseovarius strain W115 nov., isolated from a marine algae.</title>
        <authorList>
            <person name="Lee M.W."/>
            <person name="Lee J.K."/>
            <person name="Kim J.M."/>
            <person name="Choi D.G."/>
            <person name="Baek J.H."/>
            <person name="Bayburt H."/>
            <person name="Jung J.J."/>
            <person name="Han D.M."/>
            <person name="Jeon C.O."/>
        </authorList>
    </citation>
    <scope>NUCLEOTIDE SEQUENCE [LARGE SCALE GENOMIC DNA]</scope>
    <source>
        <strain evidence="2 3">W115</strain>
    </source>
</reference>
<evidence type="ECO:0000313" key="2">
    <source>
        <dbReference type="EMBL" id="WYK17244.1"/>
    </source>
</evidence>
<evidence type="ECO:0000313" key="3">
    <source>
        <dbReference type="Proteomes" id="UP001281305"/>
    </source>
</evidence>
<dbReference type="EMBL" id="CP146606">
    <property type="protein sequence ID" value="WYK17244.1"/>
    <property type="molecule type" value="Genomic_DNA"/>
</dbReference>
<feature type="domain" description="Hedgehog/Intein (Hint)" evidence="1">
    <location>
        <begin position="33"/>
        <end position="164"/>
    </location>
</feature>
<protein>
    <submittedName>
        <fullName evidence="2">Hint domain-containing protein</fullName>
    </submittedName>
</protein>
<accession>A0ABZ2TDC3</accession>
<proteinExistence type="predicted"/>
<gene>
    <name evidence="2" type="ORF">RZS32_012570</name>
</gene>
<dbReference type="InterPro" id="IPR028992">
    <property type="entry name" value="Hedgehog/Intein_dom"/>
</dbReference>
<dbReference type="Proteomes" id="UP001281305">
    <property type="component" value="Chromosome"/>
</dbReference>
<dbReference type="Pfam" id="PF13403">
    <property type="entry name" value="Hint_2"/>
    <property type="match status" value="1"/>
</dbReference>
<dbReference type="RefSeq" id="WP_317057316.1">
    <property type="nucleotide sequence ID" value="NZ_CP146606.1"/>
</dbReference>
<evidence type="ECO:0000259" key="1">
    <source>
        <dbReference type="Pfam" id="PF13403"/>
    </source>
</evidence>
<organism evidence="2 3">
    <name type="scientific">Roseovarius rhodophyticola</name>
    <dbReference type="NCBI Taxonomy" id="3080827"/>
    <lineage>
        <taxon>Bacteria</taxon>
        <taxon>Pseudomonadati</taxon>
        <taxon>Pseudomonadota</taxon>
        <taxon>Alphaproteobacteria</taxon>
        <taxon>Rhodobacterales</taxon>
        <taxon>Roseobacteraceae</taxon>
        <taxon>Roseovarius</taxon>
    </lineage>
</organism>
<keyword evidence="3" id="KW-1185">Reference proteome</keyword>
<name>A0ABZ2TDC3_9RHOB</name>